<name>E7QSM0_HALPU</name>
<reference evidence="1 2" key="1">
    <citation type="journal article" date="2014" name="ISME J.">
        <title>Trehalose/2-sulfotrehalose biosynthesis and glycine-betaine uptake are widely spread mechanisms for osmoadaptation in the Halobacteriales.</title>
        <authorList>
            <person name="Youssef N.H."/>
            <person name="Savage-Ashlock K.N."/>
            <person name="McCully A.L."/>
            <person name="Luedtke B."/>
            <person name="Shaw E.I."/>
            <person name="Hoff W.D."/>
            <person name="Elshahed M.S."/>
        </authorList>
    </citation>
    <scope>NUCLEOTIDE SEQUENCE [LARGE SCALE GENOMIC DNA]</scope>
    <source>
        <strain evidence="1 2">DX253</strain>
    </source>
</reference>
<dbReference type="STRING" id="797209.GCA_000376445_00506"/>
<dbReference type="EMBL" id="AEMG01000007">
    <property type="protein sequence ID" value="EFW92429.1"/>
    <property type="molecule type" value="Genomic_DNA"/>
</dbReference>
<evidence type="ECO:0000313" key="2">
    <source>
        <dbReference type="Proteomes" id="UP000003751"/>
    </source>
</evidence>
<sequence>MTDANIILASRQSLIMPDYRPIPATYEDEYQRFLRYAFEPETGPKPTDRAKQFLSVVL</sequence>
<dbReference type="Proteomes" id="UP000003751">
    <property type="component" value="Unassembled WGS sequence"/>
</dbReference>
<gene>
    <name evidence="1" type="ORF">ZOD2009_08978</name>
</gene>
<evidence type="ECO:0000313" key="1">
    <source>
        <dbReference type="EMBL" id="EFW92429.1"/>
    </source>
</evidence>
<proteinExistence type="predicted"/>
<accession>E7QSM0</accession>
<protein>
    <submittedName>
        <fullName evidence="1">Uncharacterized protein</fullName>
    </submittedName>
</protein>
<dbReference type="AlphaFoldDB" id="E7QSM0"/>
<organism evidence="1 2">
    <name type="scientific">Haladaptatus paucihalophilus DX253</name>
    <dbReference type="NCBI Taxonomy" id="797209"/>
    <lineage>
        <taxon>Archaea</taxon>
        <taxon>Methanobacteriati</taxon>
        <taxon>Methanobacteriota</taxon>
        <taxon>Stenosarchaea group</taxon>
        <taxon>Halobacteria</taxon>
        <taxon>Halobacteriales</taxon>
        <taxon>Haladaptataceae</taxon>
        <taxon>Haladaptatus</taxon>
    </lineage>
</organism>
<dbReference type="PATRIC" id="fig|797209.4.peg.1793"/>
<comment type="caution">
    <text evidence="1">The sequence shown here is derived from an EMBL/GenBank/DDBJ whole genome shotgun (WGS) entry which is preliminary data.</text>
</comment>